<gene>
    <name evidence="1" type="ORF">FIM25_03710</name>
</gene>
<accession>A0A5Q4VF97</accession>
<sequence>MECNQEENKKSCACTYPGCPRQGNCCACIRYHRVKGQLPACVFPADAEKTYDRSFKHFARLVAEGRV</sequence>
<dbReference type="RefSeq" id="WP_139446444.1">
    <property type="nucleotide sequence ID" value="NZ_VDMB01000003.1"/>
</dbReference>
<dbReference type="OrthoDB" id="9800443at2"/>
<name>A0A5Q4VF97_9BACT</name>
<organism evidence="1 2">
    <name type="scientific">Desulfobotulus mexicanus</name>
    <dbReference type="NCBI Taxonomy" id="2586642"/>
    <lineage>
        <taxon>Bacteria</taxon>
        <taxon>Pseudomonadati</taxon>
        <taxon>Thermodesulfobacteriota</taxon>
        <taxon>Desulfobacteria</taxon>
        <taxon>Desulfobacterales</taxon>
        <taxon>Desulfobacteraceae</taxon>
        <taxon>Desulfobotulus</taxon>
    </lineage>
</organism>
<keyword evidence="2" id="KW-1185">Reference proteome</keyword>
<protein>
    <submittedName>
        <fullName evidence="1">Cytosolic protein</fullName>
    </submittedName>
</protein>
<dbReference type="EMBL" id="VDMB01000003">
    <property type="protein sequence ID" value="TYT75556.1"/>
    <property type="molecule type" value="Genomic_DNA"/>
</dbReference>
<reference evidence="1 2" key="1">
    <citation type="submission" date="2019-06" db="EMBL/GenBank/DDBJ databases">
        <title>Desulfobotulus mexicanus sp. nov., a novel sulfate-reducing bacterium isolated from the sediment of an alkaline crater lake in Mexico.</title>
        <authorList>
            <person name="Hirschler-Rea A."/>
        </authorList>
    </citation>
    <scope>NUCLEOTIDE SEQUENCE [LARGE SCALE GENOMIC DNA]</scope>
    <source>
        <strain evidence="1 2">PAR22N</strain>
    </source>
</reference>
<comment type="caution">
    <text evidence="1">The sequence shown here is derived from an EMBL/GenBank/DDBJ whole genome shotgun (WGS) entry which is preliminary data.</text>
</comment>
<proteinExistence type="predicted"/>
<dbReference type="AlphaFoldDB" id="A0A5Q4VF97"/>
<evidence type="ECO:0000313" key="1">
    <source>
        <dbReference type="EMBL" id="TYT75556.1"/>
    </source>
</evidence>
<dbReference type="Pfam" id="PF20095">
    <property type="entry name" value="DUF6485"/>
    <property type="match status" value="1"/>
</dbReference>
<dbReference type="Proteomes" id="UP000321899">
    <property type="component" value="Unassembled WGS sequence"/>
</dbReference>
<evidence type="ECO:0000313" key="2">
    <source>
        <dbReference type="Proteomes" id="UP000321899"/>
    </source>
</evidence>